<reference evidence="1" key="1">
    <citation type="journal article" date="2015" name="Nature">
        <title>Complex archaea that bridge the gap between prokaryotes and eukaryotes.</title>
        <authorList>
            <person name="Spang A."/>
            <person name="Saw J.H."/>
            <person name="Jorgensen S.L."/>
            <person name="Zaremba-Niedzwiedzka K."/>
            <person name="Martijn J."/>
            <person name="Lind A.E."/>
            <person name="van Eijk R."/>
            <person name="Schleper C."/>
            <person name="Guy L."/>
            <person name="Ettema T.J."/>
        </authorList>
    </citation>
    <scope>NUCLEOTIDE SEQUENCE</scope>
</reference>
<feature type="non-terminal residue" evidence="1">
    <location>
        <position position="142"/>
    </location>
</feature>
<dbReference type="EMBL" id="LAZR01045346">
    <property type="protein sequence ID" value="KKK99085.1"/>
    <property type="molecule type" value="Genomic_DNA"/>
</dbReference>
<sequence length="142" mass="15189">MPTDGPALTQLIPFAELALGQAGAIRNEIIRRLVQQATIELKLAPSKLVVRDIRPAGDLDFSTEDWGEITGSTSGTYETMTSGTMGDNRYIGIFGVKDNSESPSVSQLRFNIGGGERAIWNIQAVNEDDGKVAISPTGIVIP</sequence>
<comment type="caution">
    <text evidence="1">The sequence shown here is derived from an EMBL/GenBank/DDBJ whole genome shotgun (WGS) entry which is preliminary data.</text>
</comment>
<gene>
    <name evidence="1" type="ORF">LCGC14_2636260</name>
</gene>
<dbReference type="AlphaFoldDB" id="A0A0F9ALC5"/>
<organism evidence="1">
    <name type="scientific">marine sediment metagenome</name>
    <dbReference type="NCBI Taxonomy" id="412755"/>
    <lineage>
        <taxon>unclassified sequences</taxon>
        <taxon>metagenomes</taxon>
        <taxon>ecological metagenomes</taxon>
    </lineage>
</organism>
<evidence type="ECO:0000313" key="1">
    <source>
        <dbReference type="EMBL" id="KKK99085.1"/>
    </source>
</evidence>
<name>A0A0F9ALC5_9ZZZZ</name>
<accession>A0A0F9ALC5</accession>
<proteinExistence type="predicted"/>
<protein>
    <submittedName>
        <fullName evidence="1">Uncharacterized protein</fullName>
    </submittedName>
</protein>